<dbReference type="PANTHER" id="PTHR43537:SF44">
    <property type="entry name" value="GNTR FAMILY REGULATORY PROTEIN"/>
    <property type="match status" value="1"/>
</dbReference>
<evidence type="ECO:0000256" key="2">
    <source>
        <dbReference type="ARBA" id="ARBA00023125"/>
    </source>
</evidence>
<evidence type="ECO:0000256" key="3">
    <source>
        <dbReference type="ARBA" id="ARBA00023163"/>
    </source>
</evidence>
<dbReference type="Proteomes" id="UP000305887">
    <property type="component" value="Unassembled WGS sequence"/>
</dbReference>
<dbReference type="OrthoDB" id="9028214at2"/>
<dbReference type="InterPro" id="IPR011711">
    <property type="entry name" value="GntR_C"/>
</dbReference>
<reference evidence="5 6" key="1">
    <citation type="submission" date="2019-06" db="EMBL/GenBank/DDBJ databases">
        <title>YIM 131921 draft genome.</title>
        <authorList>
            <person name="Jiang L."/>
        </authorList>
    </citation>
    <scope>NUCLEOTIDE SEQUENCE [LARGE SCALE GENOMIC DNA]</scope>
    <source>
        <strain evidence="5 6">YIM 131921</strain>
    </source>
</reference>
<dbReference type="PANTHER" id="PTHR43537">
    <property type="entry name" value="TRANSCRIPTIONAL REGULATOR, GNTR FAMILY"/>
    <property type="match status" value="1"/>
</dbReference>
<name>A0A5C4MUH9_9RHOB</name>
<dbReference type="SUPFAM" id="SSF48008">
    <property type="entry name" value="GntR ligand-binding domain-like"/>
    <property type="match status" value="1"/>
</dbReference>
<keyword evidence="3" id="KW-0804">Transcription</keyword>
<evidence type="ECO:0000313" key="6">
    <source>
        <dbReference type="Proteomes" id="UP000305887"/>
    </source>
</evidence>
<keyword evidence="1" id="KW-0805">Transcription regulation</keyword>
<dbReference type="InterPro" id="IPR036390">
    <property type="entry name" value="WH_DNA-bd_sf"/>
</dbReference>
<dbReference type="GO" id="GO:0003700">
    <property type="term" value="F:DNA-binding transcription factor activity"/>
    <property type="evidence" value="ECO:0007669"/>
    <property type="project" value="InterPro"/>
</dbReference>
<dbReference type="Pfam" id="PF00392">
    <property type="entry name" value="GntR"/>
    <property type="match status" value="1"/>
</dbReference>
<gene>
    <name evidence="5" type="ORF">FHG66_13775</name>
</gene>
<dbReference type="Pfam" id="PF07729">
    <property type="entry name" value="FCD"/>
    <property type="match status" value="1"/>
</dbReference>
<evidence type="ECO:0000313" key="5">
    <source>
        <dbReference type="EMBL" id="TNC48603.1"/>
    </source>
</evidence>
<protein>
    <submittedName>
        <fullName evidence="5">FadR family transcriptional regulator</fullName>
    </submittedName>
</protein>
<accession>A0A5C4MUH9</accession>
<evidence type="ECO:0000259" key="4">
    <source>
        <dbReference type="PROSITE" id="PS50949"/>
    </source>
</evidence>
<dbReference type="InterPro" id="IPR008920">
    <property type="entry name" value="TF_FadR/GntR_C"/>
</dbReference>
<dbReference type="RefSeq" id="WP_139077627.1">
    <property type="nucleotide sequence ID" value="NZ_VDFU01000016.1"/>
</dbReference>
<dbReference type="PRINTS" id="PR00035">
    <property type="entry name" value="HTHGNTR"/>
</dbReference>
<comment type="caution">
    <text evidence="5">The sequence shown here is derived from an EMBL/GenBank/DDBJ whole genome shotgun (WGS) entry which is preliminary data.</text>
</comment>
<dbReference type="SMART" id="SM00345">
    <property type="entry name" value="HTH_GNTR"/>
    <property type="match status" value="1"/>
</dbReference>
<proteinExistence type="predicted"/>
<keyword evidence="2" id="KW-0238">DNA-binding</keyword>
<dbReference type="InterPro" id="IPR000524">
    <property type="entry name" value="Tscrpt_reg_HTH_GntR"/>
</dbReference>
<sequence length="244" mass="26578">MTQPLWRALDAQPTRNSHAQVVDAIGADIIRGLPPQGSVLPRDEELAGRFGVSRTVLREAIKTLTAKGLLVARSRVGTKVRPRDDWNMFDADVLRWHMEGGTGRAFYADLSEMRLAIEPYAAGLAAERADPGAVAAMRQTVHRMSEAADRRSFAAADIELHRQITKASGNVFMHSVSALIEAALLSSFWISSPAESPVIQSEVSGDHSRIVEAIAARDVPAAEAAMRHVIVVGRDRIFRSILVP</sequence>
<dbReference type="SUPFAM" id="SSF46785">
    <property type="entry name" value="Winged helix' DNA-binding domain"/>
    <property type="match status" value="1"/>
</dbReference>
<feature type="domain" description="HTH gntR-type" evidence="4">
    <location>
        <begin position="15"/>
        <end position="83"/>
    </location>
</feature>
<dbReference type="AlphaFoldDB" id="A0A5C4MUH9"/>
<dbReference type="GO" id="GO:0003677">
    <property type="term" value="F:DNA binding"/>
    <property type="evidence" value="ECO:0007669"/>
    <property type="project" value="UniProtKB-KW"/>
</dbReference>
<dbReference type="SMART" id="SM00895">
    <property type="entry name" value="FCD"/>
    <property type="match status" value="1"/>
</dbReference>
<dbReference type="InterPro" id="IPR036388">
    <property type="entry name" value="WH-like_DNA-bd_sf"/>
</dbReference>
<dbReference type="Gene3D" id="1.10.10.10">
    <property type="entry name" value="Winged helix-like DNA-binding domain superfamily/Winged helix DNA-binding domain"/>
    <property type="match status" value="1"/>
</dbReference>
<dbReference type="CDD" id="cd07377">
    <property type="entry name" value="WHTH_GntR"/>
    <property type="match status" value="1"/>
</dbReference>
<dbReference type="Gene3D" id="1.20.120.530">
    <property type="entry name" value="GntR ligand-binding domain-like"/>
    <property type="match status" value="1"/>
</dbReference>
<dbReference type="PROSITE" id="PS50949">
    <property type="entry name" value="HTH_GNTR"/>
    <property type="match status" value="1"/>
</dbReference>
<keyword evidence="6" id="KW-1185">Reference proteome</keyword>
<evidence type="ECO:0000256" key="1">
    <source>
        <dbReference type="ARBA" id="ARBA00023015"/>
    </source>
</evidence>
<dbReference type="EMBL" id="VDFU01000016">
    <property type="protein sequence ID" value="TNC48603.1"/>
    <property type="molecule type" value="Genomic_DNA"/>
</dbReference>
<organism evidence="5 6">
    <name type="scientific">Rubellimicrobium rubrum</name>
    <dbReference type="NCBI Taxonomy" id="2585369"/>
    <lineage>
        <taxon>Bacteria</taxon>
        <taxon>Pseudomonadati</taxon>
        <taxon>Pseudomonadota</taxon>
        <taxon>Alphaproteobacteria</taxon>
        <taxon>Rhodobacterales</taxon>
        <taxon>Roseobacteraceae</taxon>
        <taxon>Rubellimicrobium</taxon>
    </lineage>
</organism>